<comment type="caution">
    <text evidence="1">The sequence shown here is derived from an EMBL/GenBank/DDBJ whole genome shotgun (WGS) entry which is preliminary data.</text>
</comment>
<organism evidence="1 2">
    <name type="scientific">Nephila pilipes</name>
    <name type="common">Giant wood spider</name>
    <name type="synonym">Nephila maculata</name>
    <dbReference type="NCBI Taxonomy" id="299642"/>
    <lineage>
        <taxon>Eukaryota</taxon>
        <taxon>Metazoa</taxon>
        <taxon>Ecdysozoa</taxon>
        <taxon>Arthropoda</taxon>
        <taxon>Chelicerata</taxon>
        <taxon>Arachnida</taxon>
        <taxon>Araneae</taxon>
        <taxon>Araneomorphae</taxon>
        <taxon>Entelegynae</taxon>
        <taxon>Araneoidea</taxon>
        <taxon>Nephilidae</taxon>
        <taxon>Nephila</taxon>
    </lineage>
</organism>
<dbReference type="EMBL" id="BMAW01023929">
    <property type="protein sequence ID" value="GFT85559.1"/>
    <property type="molecule type" value="Genomic_DNA"/>
</dbReference>
<name>A0A8X6U7C2_NEPPI</name>
<dbReference type="Proteomes" id="UP000887013">
    <property type="component" value="Unassembled WGS sequence"/>
</dbReference>
<gene>
    <name evidence="1" type="ORF">NPIL_75541</name>
</gene>
<proteinExistence type="predicted"/>
<dbReference type="AlphaFoldDB" id="A0A8X6U7C2"/>
<evidence type="ECO:0000313" key="1">
    <source>
        <dbReference type="EMBL" id="GFT85559.1"/>
    </source>
</evidence>
<accession>A0A8X6U7C2</accession>
<keyword evidence="2" id="KW-1185">Reference proteome</keyword>
<sequence>MCQSQKCCCQLPDVKNFFFSRHNPRLVSDNRAQIRTLQQSFGLLEMHPVSDGCRYLAEMPHKLHFSVFMRRLQDKAFNVSYKEQDMILKAE</sequence>
<protein>
    <submittedName>
        <fullName evidence="1">Uncharacterized protein</fullName>
    </submittedName>
</protein>
<evidence type="ECO:0000313" key="2">
    <source>
        <dbReference type="Proteomes" id="UP000887013"/>
    </source>
</evidence>
<reference evidence="1" key="1">
    <citation type="submission" date="2020-08" db="EMBL/GenBank/DDBJ databases">
        <title>Multicomponent nature underlies the extraordinary mechanical properties of spider dragline silk.</title>
        <authorList>
            <person name="Kono N."/>
            <person name="Nakamura H."/>
            <person name="Mori M."/>
            <person name="Yoshida Y."/>
            <person name="Ohtoshi R."/>
            <person name="Malay A.D."/>
            <person name="Moran D.A.P."/>
            <person name="Tomita M."/>
            <person name="Numata K."/>
            <person name="Arakawa K."/>
        </authorList>
    </citation>
    <scope>NUCLEOTIDE SEQUENCE</scope>
</reference>